<evidence type="ECO:0000313" key="2">
    <source>
        <dbReference type="EMBL" id="OBW98257.1"/>
    </source>
</evidence>
<sequence>MINNAKLIVKKLLIISILVCSTSVSAISDKLTQTFNAAKETATQAITQAEQRVSSSLQALTTDEQAKQWGLTNEEWQRYQQIQQTERKFWSPNLDPLTTLGIEAKTDAERQKYARLLAQKEFERVEKELKFQLAYDAAFKELYPNISPISQSSNTENKNISIEGRLVFFTRLNCNECNQKLQRLINEGRDIDIYFIDSAQNDKAIRDWAVTQHIDVNKVRSRQITLNHDQGMWLQHGQGKIPVIFKAGTWDRVYGL</sequence>
<dbReference type="EMBL" id="JTJO01000034">
    <property type="protein sequence ID" value="OBW98257.1"/>
    <property type="molecule type" value="Genomic_DNA"/>
</dbReference>
<gene>
    <name evidence="2" type="ORF">QV03_07675</name>
</gene>
<dbReference type="RefSeq" id="WP_081277288.1">
    <property type="nucleotide sequence ID" value="NZ_JTJN01000021.1"/>
</dbReference>
<reference evidence="2 3" key="1">
    <citation type="submission" date="2014-11" db="EMBL/GenBank/DDBJ databases">
        <title>Pan-genome of Gallibacterium spp.</title>
        <authorList>
            <person name="Kudirkiene E."/>
            <person name="Bojesen A.M."/>
        </authorList>
    </citation>
    <scope>NUCLEOTIDE SEQUENCE [LARGE SCALE GENOMIC DNA]</scope>
    <source>
        <strain evidence="2 3">F 279</strain>
    </source>
</reference>
<dbReference type="InterPro" id="IPR022293">
    <property type="entry name" value="Integrating-conj_element"/>
</dbReference>
<dbReference type="PATRIC" id="fig|750.21.peg.1006"/>
<protein>
    <submittedName>
        <fullName evidence="2">Conjugal transfer protein</fullName>
    </submittedName>
</protein>
<organism evidence="2 3">
    <name type="scientific">Gallibacterium anatis</name>
    <dbReference type="NCBI Taxonomy" id="750"/>
    <lineage>
        <taxon>Bacteria</taxon>
        <taxon>Pseudomonadati</taxon>
        <taxon>Pseudomonadota</taxon>
        <taxon>Gammaproteobacteria</taxon>
        <taxon>Pasteurellales</taxon>
        <taxon>Pasteurellaceae</taxon>
        <taxon>Gallibacterium</taxon>
    </lineage>
</organism>
<dbReference type="OrthoDB" id="8442378at2"/>
<feature type="chain" id="PRO_5009828462" evidence="1">
    <location>
        <begin position="27"/>
        <end position="256"/>
    </location>
</feature>
<evidence type="ECO:0000256" key="1">
    <source>
        <dbReference type="SAM" id="SignalP"/>
    </source>
</evidence>
<proteinExistence type="predicted"/>
<dbReference type="NCBIfam" id="TIGR03759">
    <property type="entry name" value="conj_TIGR03759"/>
    <property type="match status" value="1"/>
</dbReference>
<evidence type="ECO:0000313" key="3">
    <source>
        <dbReference type="Proteomes" id="UP000092643"/>
    </source>
</evidence>
<keyword evidence="1" id="KW-0732">Signal</keyword>
<feature type="signal peptide" evidence="1">
    <location>
        <begin position="1"/>
        <end position="26"/>
    </location>
</feature>
<name>A0A1A7P711_9PAST</name>
<dbReference type="Proteomes" id="UP000092643">
    <property type="component" value="Unassembled WGS sequence"/>
</dbReference>
<dbReference type="AlphaFoldDB" id="A0A1A7P711"/>
<comment type="caution">
    <text evidence="2">The sequence shown here is derived from an EMBL/GenBank/DDBJ whole genome shotgun (WGS) entry which is preliminary data.</text>
</comment>
<accession>A0A1A7P711</accession>